<keyword evidence="1" id="KW-0175">Coiled coil</keyword>
<comment type="caution">
    <text evidence="2">The sequence shown here is derived from an EMBL/GenBank/DDBJ whole genome shotgun (WGS) entry which is preliminary data.</text>
</comment>
<gene>
    <name evidence="2" type="ORF">SNEC2469_LOCUS22659</name>
</gene>
<dbReference type="Proteomes" id="UP000601435">
    <property type="component" value="Unassembled WGS sequence"/>
</dbReference>
<protein>
    <submittedName>
        <fullName evidence="2">Uncharacterized protein</fullName>
    </submittedName>
</protein>
<name>A0A812YF30_9DINO</name>
<dbReference type="EMBL" id="CAJNJA010041398">
    <property type="protein sequence ID" value="CAE7774722.1"/>
    <property type="molecule type" value="Genomic_DNA"/>
</dbReference>
<evidence type="ECO:0000256" key="1">
    <source>
        <dbReference type="SAM" id="Coils"/>
    </source>
</evidence>
<feature type="coiled-coil region" evidence="1">
    <location>
        <begin position="114"/>
        <end position="148"/>
    </location>
</feature>
<sequence length="271" mass="29581">LQRRSEVWTRELCAPYLRGSGKLRIALYARPVGPSQLLQHMRSVSFALTRMVAECYTRSSRAVLIQRRPSTQTSNATGLKQVPQLSVAATSKGTAGSASEATQHSAAAAGVAANEAASQQLSKLESQVQLLTSNEMEMKREIEELQVLPCFLWLQQSMRIRKLNQHYSIVDVIRKYMGCLTADPTIAASAENAAQEAEKAWLHVQVCVRKVLGAQSLAPQLPQRSSEASNLAAIDVTSWPVKLTGSGTKEDLEDEKLVSLMDDGDTGNHCC</sequence>
<keyword evidence="3" id="KW-1185">Reference proteome</keyword>
<proteinExistence type="predicted"/>
<dbReference type="AlphaFoldDB" id="A0A812YF30"/>
<reference evidence="2" key="1">
    <citation type="submission" date="2021-02" db="EMBL/GenBank/DDBJ databases">
        <authorList>
            <person name="Dougan E. K."/>
            <person name="Rhodes N."/>
            <person name="Thang M."/>
            <person name="Chan C."/>
        </authorList>
    </citation>
    <scope>NUCLEOTIDE SEQUENCE</scope>
</reference>
<dbReference type="OrthoDB" id="445651at2759"/>
<evidence type="ECO:0000313" key="3">
    <source>
        <dbReference type="Proteomes" id="UP000601435"/>
    </source>
</evidence>
<feature type="non-terminal residue" evidence="2">
    <location>
        <position position="271"/>
    </location>
</feature>
<accession>A0A812YF30</accession>
<organism evidence="2 3">
    <name type="scientific">Symbiodinium necroappetens</name>
    <dbReference type="NCBI Taxonomy" id="1628268"/>
    <lineage>
        <taxon>Eukaryota</taxon>
        <taxon>Sar</taxon>
        <taxon>Alveolata</taxon>
        <taxon>Dinophyceae</taxon>
        <taxon>Suessiales</taxon>
        <taxon>Symbiodiniaceae</taxon>
        <taxon>Symbiodinium</taxon>
    </lineage>
</organism>
<evidence type="ECO:0000313" key="2">
    <source>
        <dbReference type="EMBL" id="CAE7774722.1"/>
    </source>
</evidence>